<accession>A0A1M6ZPJ6</accession>
<dbReference type="EC" id="3.2.1.25" evidence="2"/>
<dbReference type="Proteomes" id="UP000186002">
    <property type="component" value="Unassembled WGS sequence"/>
</dbReference>
<feature type="domain" description="Beta-mannosidase-like galactose-binding" evidence="7">
    <location>
        <begin position="39"/>
        <end position="184"/>
    </location>
</feature>
<dbReference type="InterPro" id="IPR054593">
    <property type="entry name" value="Beta-mannosidase-like_N2"/>
</dbReference>
<dbReference type="SUPFAM" id="SSF49303">
    <property type="entry name" value="beta-Galactosidase/glucuronidase domain"/>
    <property type="match status" value="2"/>
</dbReference>
<evidence type="ECO:0000313" key="9">
    <source>
        <dbReference type="Proteomes" id="UP000186002"/>
    </source>
</evidence>
<sequence>MPNSFPALRPSSGQPVTCFELAVTPAGAVASPQTLSEVEDWVPAKAPGTAAAALAAAGRYDPLDPESLHDKDIWYRAALGSFGEGDRTLSLDGLATIAEVYLDGALILQSGSMFEGHELPVHLKAQSRLDICFRALAPHLEAKGPRARWRPQLATSQGLRLVRTTLLGHMPGWCPEIHAVGPWREIALHETGQPTLSGLELLTNLGRDGKGYLTFSGQLEGWQGDVHLVCAGYRLVLEQVEPGRWVGTLEIPDVQPWMPHTHGEPHLHDVHLELGAMSIDLGRTGFRRIEVETGADGRGFGLTVNDVPVFCRGAVWTNADLLGLSGDKQTYRPLLEKAGLAGMNMLRIGGTMVYETRAFFELCDELGILVWQDLQFANYDYPVQDEAFAVLVKEEVRQQLTRLQGSPSLAVLCGGSEIYQQGAMMGLPESRWKGPLCEEILRAAAGAYRADVPYVANSPCGGALPFSPNEGVAHYYGVGAYLRPLEDARRADVRFAAECLAFSNIPEARTLEQHLPVNPGHDPRWKARIPRDRGAGWDFEDVRDHYLKSLYGIDPLALRYGDPDRYLDLSRAVTVDILEQTFAEWRRAQSTCRGALVWTFQDLLPGAGWGLIDALGRPKPVWHALRRAFQPLNVTLSDEGTNGLLAHIHNETPVARQLALSVTCLRDGMTPVVSGKRLFELAPHSSQDVAVTDLFGAFFDTTYAFRFGPPAHDVTVARLVDEGTGEVLSEAFHFPQGFDPARLPLDLQADLAQGEEADWLLTLTANRTARFVHLDVDGFLPSDNWFHIAPGAAKRIRLVAEVESDGTPAGTLRAVSSNSQISLRG</sequence>
<proteinExistence type="predicted"/>
<evidence type="ECO:0000256" key="2">
    <source>
        <dbReference type="ARBA" id="ARBA00012754"/>
    </source>
</evidence>
<evidence type="ECO:0000256" key="3">
    <source>
        <dbReference type="ARBA" id="ARBA00022801"/>
    </source>
</evidence>
<dbReference type="InterPro" id="IPR036156">
    <property type="entry name" value="Beta-gal/glucu_dom_sf"/>
</dbReference>
<dbReference type="PANTHER" id="PTHR43730">
    <property type="entry name" value="BETA-MANNOSIDASE"/>
    <property type="match status" value="1"/>
</dbReference>
<evidence type="ECO:0000256" key="4">
    <source>
        <dbReference type="ARBA" id="ARBA00023180"/>
    </source>
</evidence>
<dbReference type="InterPro" id="IPR050887">
    <property type="entry name" value="Beta-mannosidase_GH2"/>
</dbReference>
<dbReference type="InterPro" id="IPR041625">
    <property type="entry name" value="Beta-mannosidase_Ig"/>
</dbReference>
<protein>
    <recommendedName>
        <fullName evidence="2">beta-mannosidase</fullName>
        <ecNumber evidence="2">3.2.1.25</ecNumber>
    </recommendedName>
</protein>
<dbReference type="Pfam" id="PF22666">
    <property type="entry name" value="Glyco_hydro_2_N2"/>
    <property type="match status" value="1"/>
</dbReference>
<dbReference type="SUPFAM" id="SSF49785">
    <property type="entry name" value="Galactose-binding domain-like"/>
    <property type="match status" value="1"/>
</dbReference>
<gene>
    <name evidence="8" type="ORF">SAMN05444272_0304</name>
</gene>
<comment type="catalytic activity">
    <reaction evidence="1">
        <text>Hydrolysis of terminal, non-reducing beta-D-mannose residues in beta-D-mannosides.</text>
        <dbReference type="EC" id="3.2.1.25"/>
    </reaction>
</comment>
<evidence type="ECO:0000256" key="1">
    <source>
        <dbReference type="ARBA" id="ARBA00000829"/>
    </source>
</evidence>
<evidence type="ECO:0000259" key="7">
    <source>
        <dbReference type="Pfam" id="PF22666"/>
    </source>
</evidence>
<keyword evidence="5" id="KW-0326">Glycosidase</keyword>
<name>A0A1M6ZPJ6_9HYPH</name>
<dbReference type="PANTHER" id="PTHR43730:SF1">
    <property type="entry name" value="BETA-MANNOSIDASE"/>
    <property type="match status" value="1"/>
</dbReference>
<organism evidence="8 9">
    <name type="scientific">Roseibium suaedae</name>
    <dbReference type="NCBI Taxonomy" id="735517"/>
    <lineage>
        <taxon>Bacteria</taxon>
        <taxon>Pseudomonadati</taxon>
        <taxon>Pseudomonadota</taxon>
        <taxon>Alphaproteobacteria</taxon>
        <taxon>Hyphomicrobiales</taxon>
        <taxon>Stappiaceae</taxon>
        <taxon>Roseibium</taxon>
    </lineage>
</organism>
<evidence type="ECO:0000313" key="8">
    <source>
        <dbReference type="EMBL" id="SHL32350.1"/>
    </source>
</evidence>
<dbReference type="GO" id="GO:0004567">
    <property type="term" value="F:beta-mannosidase activity"/>
    <property type="evidence" value="ECO:0007669"/>
    <property type="project" value="UniProtKB-EC"/>
</dbReference>
<evidence type="ECO:0000256" key="5">
    <source>
        <dbReference type="ARBA" id="ARBA00023295"/>
    </source>
</evidence>
<dbReference type="AlphaFoldDB" id="A0A1M6ZPJ6"/>
<dbReference type="Pfam" id="PF17753">
    <property type="entry name" value="Ig_mannosidase"/>
    <property type="match status" value="1"/>
</dbReference>
<dbReference type="STRING" id="735517.SAMN05444272_0304"/>
<dbReference type="GO" id="GO:0006516">
    <property type="term" value="P:glycoprotein catabolic process"/>
    <property type="evidence" value="ECO:0007669"/>
    <property type="project" value="TreeGrafter"/>
</dbReference>
<dbReference type="InterPro" id="IPR017853">
    <property type="entry name" value="GH"/>
</dbReference>
<dbReference type="Gene3D" id="2.60.40.10">
    <property type="entry name" value="Immunoglobulins"/>
    <property type="match status" value="1"/>
</dbReference>
<dbReference type="RefSeq" id="WP_073007894.1">
    <property type="nucleotide sequence ID" value="NZ_FRBW01000001.1"/>
</dbReference>
<keyword evidence="9" id="KW-1185">Reference proteome</keyword>
<dbReference type="InterPro" id="IPR013783">
    <property type="entry name" value="Ig-like_fold"/>
</dbReference>
<feature type="domain" description="Beta-mannosidase Ig-fold" evidence="6">
    <location>
        <begin position="755"/>
        <end position="813"/>
    </location>
</feature>
<dbReference type="EMBL" id="FRBW01000001">
    <property type="protein sequence ID" value="SHL32350.1"/>
    <property type="molecule type" value="Genomic_DNA"/>
</dbReference>
<reference evidence="8 9" key="1">
    <citation type="submission" date="2016-11" db="EMBL/GenBank/DDBJ databases">
        <authorList>
            <person name="Jaros S."/>
            <person name="Januszkiewicz K."/>
            <person name="Wedrychowicz H."/>
        </authorList>
    </citation>
    <scope>NUCLEOTIDE SEQUENCE [LARGE SCALE GENOMIC DNA]</scope>
    <source>
        <strain evidence="8 9">DSM 22153</strain>
    </source>
</reference>
<dbReference type="InterPro" id="IPR008979">
    <property type="entry name" value="Galactose-bd-like_sf"/>
</dbReference>
<keyword evidence="3" id="KW-0378">Hydrolase</keyword>
<evidence type="ECO:0000259" key="6">
    <source>
        <dbReference type="Pfam" id="PF17753"/>
    </source>
</evidence>
<dbReference type="Gene3D" id="3.20.20.80">
    <property type="entry name" value="Glycosidases"/>
    <property type="match status" value="1"/>
</dbReference>
<keyword evidence="4" id="KW-0325">Glycoprotein</keyword>
<dbReference type="SUPFAM" id="SSF51445">
    <property type="entry name" value="(Trans)glycosidases"/>
    <property type="match status" value="1"/>
</dbReference>
<dbReference type="Gene3D" id="2.60.120.260">
    <property type="entry name" value="Galactose-binding domain-like"/>
    <property type="match status" value="1"/>
</dbReference>